<evidence type="ECO:0000313" key="2">
    <source>
        <dbReference type="EMBL" id="SHN57721.1"/>
    </source>
</evidence>
<dbReference type="InterPro" id="IPR022472">
    <property type="entry name" value="VPLPA-CTERM"/>
</dbReference>
<dbReference type="AlphaFoldDB" id="A0A1M7SH07"/>
<name>A0A1M7SH07_9RHOB</name>
<keyword evidence="1" id="KW-0732">Signal</keyword>
<evidence type="ECO:0000313" key="3">
    <source>
        <dbReference type="Proteomes" id="UP000184066"/>
    </source>
</evidence>
<dbReference type="STRING" id="1189325.SAMN04488119_103113"/>
<reference evidence="2 3" key="1">
    <citation type="submission" date="2016-12" db="EMBL/GenBank/DDBJ databases">
        <authorList>
            <person name="Song W.-J."/>
            <person name="Kurnit D.M."/>
        </authorList>
    </citation>
    <scope>NUCLEOTIDE SEQUENCE [LARGE SCALE GENOMIC DNA]</scope>
    <source>
        <strain evidence="2 3">CGMCC 1.10808</strain>
    </source>
</reference>
<protein>
    <submittedName>
        <fullName evidence="2">VPLPA-CTERM protein sorting domain-containing protein</fullName>
    </submittedName>
</protein>
<proteinExistence type="predicted"/>
<dbReference type="EMBL" id="FRDL01000002">
    <property type="protein sequence ID" value="SHN57721.1"/>
    <property type="molecule type" value="Genomic_DNA"/>
</dbReference>
<organism evidence="2 3">
    <name type="scientific">Oceanicella actignis</name>
    <dbReference type="NCBI Taxonomy" id="1189325"/>
    <lineage>
        <taxon>Bacteria</taxon>
        <taxon>Pseudomonadati</taxon>
        <taxon>Pseudomonadota</taxon>
        <taxon>Alphaproteobacteria</taxon>
        <taxon>Rhodobacterales</taxon>
        <taxon>Paracoccaceae</taxon>
        <taxon>Oceanicella</taxon>
    </lineage>
</organism>
<feature type="chain" id="PRO_5009929176" evidence="1">
    <location>
        <begin position="23"/>
        <end position="243"/>
    </location>
</feature>
<feature type="signal peptide" evidence="1">
    <location>
        <begin position="1"/>
        <end position="22"/>
    </location>
</feature>
<dbReference type="Proteomes" id="UP000184066">
    <property type="component" value="Unassembled WGS sequence"/>
</dbReference>
<evidence type="ECO:0000256" key="1">
    <source>
        <dbReference type="SAM" id="SignalP"/>
    </source>
</evidence>
<keyword evidence="3" id="KW-1185">Reference proteome</keyword>
<sequence length="243" mass="25326">MLKKVSLAMAFAAFAWGGTASAAVYYGQDVTGVNPDDSATWVNSNAARASFLSALSNVGSQDFESFADGQTPPVSMNFPGSTGSITATMSAGGRVQAENATEARKGRFATSGSQYYLIGTGQGGTTITFSADVAAFGFYGTDIGDFNGQLVLDFLDDANNVLFSENVGMAGPNGNILFWGITSQSNPFNAVRFRAIGSNDQFGFDDFIISDARQINPVPVPAAGLLLLSGFAGLAGMRLRRKG</sequence>
<dbReference type="OrthoDB" id="9157266at2"/>
<dbReference type="NCBIfam" id="TIGR03370">
    <property type="entry name" value="VPLPA-CTERM"/>
    <property type="match status" value="1"/>
</dbReference>
<accession>A0A1M7SH07</accession>
<gene>
    <name evidence="2" type="ORF">SAMN05216200_102396</name>
</gene>